<accession>A0A9Q0J0X4</accession>
<feature type="transmembrane region" description="Helical" evidence="6">
    <location>
        <begin position="321"/>
        <end position="341"/>
    </location>
</feature>
<name>A0A9Q0J0X4_9ROSI</name>
<sequence>MLVGGVKVIGIYVWVSDTTFKNSTVTLCQAVKLVAEAAPISDANREDRLLIHISYSPRRWTCRNCVLSSNITSNSIRPCDLKMGKVLNSLQSFRCTYNFELRLPVFHENSSKETTLSAILRHGISVLAKELRGATALIDGKLVINEETSTTDGLHEVELLLPFMKSPSIEACSQKDNVGLLVFGGSVCSLAYSYSKEPLSQAVADIKDDIIRSLQSRLDIICDEADGDLGPTDDDGGELNQDKIPRKPVLKEHCVELISVQAPSDNSTIIQPEKEAPSLIIKSFWDVAVPQNSVPGISLEASRKVDRNAVTSRESIKSSNFSVFAAVFILFLSILVGFLLIRQS</sequence>
<evidence type="ECO:0000256" key="2">
    <source>
        <dbReference type="ARBA" id="ARBA00010131"/>
    </source>
</evidence>
<dbReference type="EMBL" id="JAKUCV010007373">
    <property type="protein sequence ID" value="KAJ4823725.1"/>
    <property type="molecule type" value="Genomic_DNA"/>
</dbReference>
<keyword evidence="4 6" id="KW-1133">Transmembrane helix</keyword>
<reference evidence="7" key="1">
    <citation type="submission" date="2022-02" db="EMBL/GenBank/DDBJ databases">
        <authorList>
            <person name="Henning P.M."/>
            <person name="McCubbin A.G."/>
            <person name="Shore J.S."/>
        </authorList>
    </citation>
    <scope>NUCLEOTIDE SEQUENCE</scope>
    <source>
        <strain evidence="7">F60SS</strain>
        <tissue evidence="7">Leaves</tissue>
    </source>
</reference>
<keyword evidence="3 6" id="KW-0812">Transmembrane</keyword>
<evidence type="ECO:0000256" key="5">
    <source>
        <dbReference type="ARBA" id="ARBA00023136"/>
    </source>
</evidence>
<dbReference type="InterPro" id="IPR029454">
    <property type="entry name" value="ODR-4-like"/>
</dbReference>
<dbReference type="Proteomes" id="UP001141552">
    <property type="component" value="Unassembled WGS sequence"/>
</dbReference>
<evidence type="ECO:0000313" key="7">
    <source>
        <dbReference type="EMBL" id="KAJ4823725.1"/>
    </source>
</evidence>
<comment type="subcellular location">
    <subcellularLocation>
        <location evidence="1">Membrane</location>
    </subcellularLocation>
</comment>
<evidence type="ECO:0000256" key="6">
    <source>
        <dbReference type="SAM" id="Phobius"/>
    </source>
</evidence>
<evidence type="ECO:0000256" key="3">
    <source>
        <dbReference type="ARBA" id="ARBA00022692"/>
    </source>
</evidence>
<comment type="caution">
    <text evidence="7">The sequence shown here is derived from an EMBL/GenBank/DDBJ whole genome shotgun (WGS) entry which is preliminary data.</text>
</comment>
<dbReference type="PANTHER" id="PTHR33966:SF1">
    <property type="entry name" value="PROTEIN ODR-4 HOMOLOG"/>
    <property type="match status" value="1"/>
</dbReference>
<dbReference type="GO" id="GO:0016020">
    <property type="term" value="C:membrane"/>
    <property type="evidence" value="ECO:0007669"/>
    <property type="project" value="UniProtKB-SubCell"/>
</dbReference>
<keyword evidence="5 6" id="KW-0472">Membrane</keyword>
<dbReference type="OrthoDB" id="21458at2759"/>
<protein>
    <recommendedName>
        <fullName evidence="9">Protein odr-4 homolog</fullName>
    </recommendedName>
</protein>
<dbReference type="AlphaFoldDB" id="A0A9Q0J0X4"/>
<organism evidence="7 8">
    <name type="scientific">Turnera subulata</name>
    <dbReference type="NCBI Taxonomy" id="218843"/>
    <lineage>
        <taxon>Eukaryota</taxon>
        <taxon>Viridiplantae</taxon>
        <taxon>Streptophyta</taxon>
        <taxon>Embryophyta</taxon>
        <taxon>Tracheophyta</taxon>
        <taxon>Spermatophyta</taxon>
        <taxon>Magnoliopsida</taxon>
        <taxon>eudicotyledons</taxon>
        <taxon>Gunneridae</taxon>
        <taxon>Pentapetalae</taxon>
        <taxon>rosids</taxon>
        <taxon>fabids</taxon>
        <taxon>Malpighiales</taxon>
        <taxon>Passifloraceae</taxon>
        <taxon>Turnera</taxon>
    </lineage>
</organism>
<comment type="similarity">
    <text evidence="2">Belongs to the ODR-4 family.</text>
</comment>
<evidence type="ECO:0000313" key="8">
    <source>
        <dbReference type="Proteomes" id="UP001141552"/>
    </source>
</evidence>
<dbReference type="Pfam" id="PF14778">
    <property type="entry name" value="ODR4-like"/>
    <property type="match status" value="1"/>
</dbReference>
<evidence type="ECO:0000256" key="1">
    <source>
        <dbReference type="ARBA" id="ARBA00004370"/>
    </source>
</evidence>
<keyword evidence="8" id="KW-1185">Reference proteome</keyword>
<reference evidence="7" key="2">
    <citation type="journal article" date="2023" name="Plants (Basel)">
        <title>Annotation of the Turnera subulata (Passifloraceae) Draft Genome Reveals the S-Locus Evolved after the Divergence of Turneroideae from Passifloroideae in a Stepwise Manner.</title>
        <authorList>
            <person name="Henning P.M."/>
            <person name="Roalson E.H."/>
            <person name="Mir W."/>
            <person name="McCubbin A.G."/>
            <person name="Shore J.S."/>
        </authorList>
    </citation>
    <scope>NUCLEOTIDE SEQUENCE</scope>
    <source>
        <strain evidence="7">F60SS</strain>
    </source>
</reference>
<gene>
    <name evidence="7" type="ORF">Tsubulata_044048</name>
</gene>
<evidence type="ECO:0008006" key="9">
    <source>
        <dbReference type="Google" id="ProtNLM"/>
    </source>
</evidence>
<dbReference type="GO" id="GO:0008104">
    <property type="term" value="P:intracellular protein localization"/>
    <property type="evidence" value="ECO:0007669"/>
    <property type="project" value="TreeGrafter"/>
</dbReference>
<proteinExistence type="inferred from homology"/>
<dbReference type="PANTHER" id="PTHR33966">
    <property type="entry name" value="PROTEIN ODR-4 HOMOLOG"/>
    <property type="match status" value="1"/>
</dbReference>
<dbReference type="GO" id="GO:0012505">
    <property type="term" value="C:endomembrane system"/>
    <property type="evidence" value="ECO:0007669"/>
    <property type="project" value="TreeGrafter"/>
</dbReference>
<evidence type="ECO:0000256" key="4">
    <source>
        <dbReference type="ARBA" id="ARBA00022989"/>
    </source>
</evidence>